<evidence type="ECO:0000256" key="2">
    <source>
        <dbReference type="PROSITE-ProRule" id="PRU00708"/>
    </source>
</evidence>
<feature type="repeat" description="PPR" evidence="2">
    <location>
        <begin position="127"/>
        <end position="157"/>
    </location>
</feature>
<dbReference type="Pfam" id="PF13041">
    <property type="entry name" value="PPR_2"/>
    <property type="match status" value="2"/>
</dbReference>
<dbReference type="FunFam" id="1.25.40.10:FF:001093">
    <property type="entry name" value="Pentatricopeptide repeat-containing protein At2g34400"/>
    <property type="match status" value="1"/>
</dbReference>
<dbReference type="Pfam" id="PF20431">
    <property type="entry name" value="E_motif"/>
    <property type="match status" value="1"/>
</dbReference>
<dbReference type="SUPFAM" id="SSF48452">
    <property type="entry name" value="TPR-like"/>
    <property type="match status" value="1"/>
</dbReference>
<comment type="caution">
    <text evidence="3">The sequence shown here is derived from an EMBL/GenBank/DDBJ whole genome shotgun (WGS) entry which is preliminary data.</text>
</comment>
<sequence>MLHNWRNTIANAGTSASRLHFATRIPGFSPPPLPEYRPTAAGCAVSSFLQPPCGSKPDEYDLSRALKTAVTAWDCPDRGRKVVHSFVVKLGYCRFTILMTALVDLTIKRGRDLGEARKLFDELSARDVVSWTSMVLGYAQRGHYWESLDLFRRMGLRHGREVHAHLLKASAEEGIDPVVQNNLLNMYSRCQDLSRAQKLFGAMPKKDIITWNEMISGYLGCGLGGDALRLFAGMVSSGLKPDRFTYATCVDACGYLASLRQGIQVHAGILKAGFHSDIVVSNALVNMYARCGSIESAKLVFDALSSTDTIVWTTMIAAYAKCGFVMEATSTFEQMLEMGIKPDEITFLAVLSACSHGGLAGEGWHYFRSMTEVHSIPAKLEHYNCMVDMLCRSGLLEDALHFIKQMPCNPSISMRETFLSACRLQGNIGLAQAARQFVEMDSKNHGNLVGLSNAYAAVSNWDETWEIRRKMKEENVKKEPGCSWVEI</sequence>
<dbReference type="PANTHER" id="PTHR47926">
    <property type="entry name" value="PENTATRICOPEPTIDE REPEAT-CONTAINING PROTEIN"/>
    <property type="match status" value="1"/>
</dbReference>
<reference evidence="3" key="1">
    <citation type="submission" date="2017-07" db="EMBL/GenBank/DDBJ databases">
        <title>Taro Niue Genome Assembly and Annotation.</title>
        <authorList>
            <person name="Atibalentja N."/>
            <person name="Keating K."/>
            <person name="Fields C.J."/>
        </authorList>
    </citation>
    <scope>NUCLEOTIDE SEQUENCE</scope>
    <source>
        <strain evidence="3">Niue_2</strain>
        <tissue evidence="3">Leaf</tissue>
    </source>
</reference>
<evidence type="ECO:0000313" key="4">
    <source>
        <dbReference type="Proteomes" id="UP000652761"/>
    </source>
</evidence>
<proteinExistence type="predicted"/>
<dbReference type="PANTHER" id="PTHR47926:SF449">
    <property type="entry name" value="PENTATRICOPEPTIDE REPEAT-CONTAINING PROTEIN"/>
    <property type="match status" value="1"/>
</dbReference>
<evidence type="ECO:0000313" key="3">
    <source>
        <dbReference type="EMBL" id="MQM01063.1"/>
    </source>
</evidence>
<dbReference type="GO" id="GO:0009451">
    <property type="term" value="P:RNA modification"/>
    <property type="evidence" value="ECO:0007669"/>
    <property type="project" value="InterPro"/>
</dbReference>
<evidence type="ECO:0008006" key="5">
    <source>
        <dbReference type="Google" id="ProtNLM"/>
    </source>
</evidence>
<dbReference type="Pfam" id="PF01535">
    <property type="entry name" value="PPR"/>
    <property type="match status" value="3"/>
</dbReference>
<dbReference type="InterPro" id="IPR002885">
    <property type="entry name" value="PPR_rpt"/>
</dbReference>
<keyword evidence="4" id="KW-1185">Reference proteome</keyword>
<dbReference type="AlphaFoldDB" id="A0A843VPP7"/>
<dbReference type="OrthoDB" id="1881423at2759"/>
<dbReference type="Proteomes" id="UP000652761">
    <property type="component" value="Unassembled WGS sequence"/>
</dbReference>
<dbReference type="Gene3D" id="1.25.40.10">
    <property type="entry name" value="Tetratricopeptide repeat domain"/>
    <property type="match status" value="3"/>
</dbReference>
<dbReference type="InterPro" id="IPR046848">
    <property type="entry name" value="E_motif"/>
</dbReference>
<feature type="repeat" description="PPR" evidence="2">
    <location>
        <begin position="207"/>
        <end position="241"/>
    </location>
</feature>
<dbReference type="EMBL" id="NMUH01002612">
    <property type="protein sequence ID" value="MQM01063.1"/>
    <property type="molecule type" value="Genomic_DNA"/>
</dbReference>
<dbReference type="InterPro" id="IPR011990">
    <property type="entry name" value="TPR-like_helical_dom_sf"/>
</dbReference>
<feature type="repeat" description="PPR" evidence="2">
    <location>
        <begin position="308"/>
        <end position="342"/>
    </location>
</feature>
<dbReference type="GO" id="GO:0003723">
    <property type="term" value="F:RNA binding"/>
    <property type="evidence" value="ECO:0007669"/>
    <property type="project" value="InterPro"/>
</dbReference>
<protein>
    <recommendedName>
        <fullName evidence="5">Pentatricopeptide repeat-containing protein</fullName>
    </recommendedName>
</protein>
<evidence type="ECO:0000256" key="1">
    <source>
        <dbReference type="ARBA" id="ARBA00022737"/>
    </source>
</evidence>
<dbReference type="PROSITE" id="PS51375">
    <property type="entry name" value="PPR"/>
    <property type="match status" value="4"/>
</dbReference>
<dbReference type="NCBIfam" id="TIGR00756">
    <property type="entry name" value="PPR"/>
    <property type="match status" value="3"/>
</dbReference>
<accession>A0A843VPP7</accession>
<name>A0A843VPP7_COLES</name>
<gene>
    <name evidence="3" type="ORF">Taro_033810</name>
</gene>
<dbReference type="FunFam" id="1.25.40.10:FF:000343">
    <property type="entry name" value="Pentatricopeptide repeat-containing protein At3g58590"/>
    <property type="match status" value="1"/>
</dbReference>
<feature type="repeat" description="PPR" evidence="2">
    <location>
        <begin position="379"/>
        <end position="409"/>
    </location>
</feature>
<dbReference type="InterPro" id="IPR046960">
    <property type="entry name" value="PPR_At4g14850-like_plant"/>
</dbReference>
<organism evidence="3 4">
    <name type="scientific">Colocasia esculenta</name>
    <name type="common">Wild taro</name>
    <name type="synonym">Arum esculentum</name>
    <dbReference type="NCBI Taxonomy" id="4460"/>
    <lineage>
        <taxon>Eukaryota</taxon>
        <taxon>Viridiplantae</taxon>
        <taxon>Streptophyta</taxon>
        <taxon>Embryophyta</taxon>
        <taxon>Tracheophyta</taxon>
        <taxon>Spermatophyta</taxon>
        <taxon>Magnoliopsida</taxon>
        <taxon>Liliopsida</taxon>
        <taxon>Araceae</taxon>
        <taxon>Aroideae</taxon>
        <taxon>Colocasieae</taxon>
        <taxon>Colocasia</taxon>
    </lineage>
</organism>
<keyword evidence="1" id="KW-0677">Repeat</keyword>